<dbReference type="InterPro" id="IPR038673">
    <property type="entry name" value="OprB_sf"/>
</dbReference>
<dbReference type="Proteomes" id="UP000193925">
    <property type="component" value="Chromosome AFERRI"/>
</dbReference>
<reference evidence="4 5" key="3">
    <citation type="submission" date="2017-03" db="EMBL/GenBank/DDBJ databases">
        <authorList>
            <person name="Regsiter A."/>
            <person name="William W."/>
        </authorList>
    </citation>
    <scope>NUCLEOTIDE SEQUENCE [LARGE SCALE GENOMIC DNA]</scope>
    <source>
        <strain evidence="4">PRJEB5721</strain>
    </source>
</reference>
<dbReference type="Pfam" id="PF04966">
    <property type="entry name" value="OprB"/>
    <property type="match status" value="1"/>
</dbReference>
<dbReference type="EMBL" id="LT841305">
    <property type="protein sequence ID" value="SMH65538.1"/>
    <property type="molecule type" value="Genomic_DNA"/>
</dbReference>
<comment type="similarity">
    <text evidence="1 2">Belongs to the OprB family.</text>
</comment>
<dbReference type="InterPro" id="IPR052932">
    <property type="entry name" value="OprB_Porin"/>
</dbReference>
<evidence type="ECO:0000313" key="4">
    <source>
        <dbReference type="EMBL" id="SMH65538.1"/>
    </source>
</evidence>
<reference evidence="3" key="1">
    <citation type="submission" date="2014-03" db="EMBL/GenBank/DDBJ databases">
        <authorList>
            <person name="Genoscope - CEA"/>
        </authorList>
    </citation>
    <scope>NUCLEOTIDE SEQUENCE [LARGE SCALE GENOMIC DNA]</scope>
    <source>
        <strain evidence="3">CF27</strain>
    </source>
</reference>
<evidence type="ECO:0000313" key="3">
    <source>
        <dbReference type="EMBL" id="CDQ11983.1"/>
    </source>
</evidence>
<reference evidence="3" key="2">
    <citation type="submission" date="2014-07" db="EMBL/GenBank/DDBJ databases">
        <title>Initial genome analysis of the psychrotolerant acidophile Acidithiobacillus ferrivorans CF27: insights into iron and sulfur oxidation pathways and into biofilm formation.</title>
        <authorList>
            <person name="Talla E."/>
            <person name="Hedrich S."/>
            <person name="Mangenot S."/>
            <person name="Ji B."/>
            <person name="Johnson D.B."/>
            <person name="Barbe V."/>
            <person name="Bonnefoy V."/>
        </authorList>
    </citation>
    <scope>NUCLEOTIDE SEQUENCE [LARGE SCALE GENOMIC DNA]</scope>
    <source>
        <strain evidence="3">CF27</strain>
    </source>
</reference>
<sequence>MTGTPIYIILRIILIQYKEWPVPLLFRPTTVLLFFCASVLGSVSDTWAADGPASSGNGPILNISGISPKYLPTYNYIADGLSWAGHLDSEVFTNLSGGIKQGNEGNIVGQIGAEYDTGKAGLWKGGKFTLSLIGIYNSAIQQNYSGDIQTASNIWAPDAVRFYDAAFRQHWTDWLNTRVGYMDVNYYFDVTANALQLMNSSFGMAPTMTVNVPGIATYPYPGLGLLVGTHSEHLSSKIALFQGNPQHQVSAFERGYMALWEGGLHWGKAAEDDLEDSSDNYGQYILKAGAWHYHLSDPDRYGLSPTTSGVYAVAEGNWSLPGERRLGAFFQMGAAPQDINPVPWYLGLGLRLGHPFASRPDDSLSIGMARTWLRPNPVAESIGREATAIRNAETAYELTYVAQLTGHLNLQPDLQYIQHPNGYFPDATVGMLRLHVEFF</sequence>
<dbReference type="GO" id="GO:0016020">
    <property type="term" value="C:membrane"/>
    <property type="evidence" value="ECO:0007669"/>
    <property type="project" value="InterPro"/>
</dbReference>
<evidence type="ECO:0000256" key="2">
    <source>
        <dbReference type="RuleBase" id="RU363072"/>
    </source>
</evidence>
<dbReference type="InterPro" id="IPR007049">
    <property type="entry name" value="Carb-sel_porin_OprB"/>
</dbReference>
<evidence type="ECO:0000313" key="5">
    <source>
        <dbReference type="Proteomes" id="UP000193925"/>
    </source>
</evidence>
<dbReference type="Gene3D" id="2.40.160.180">
    <property type="entry name" value="Carbohydrate-selective porin OprB"/>
    <property type="match status" value="1"/>
</dbReference>
<organism evidence="3">
    <name type="scientific">Acidithiobacillus ferrivorans</name>
    <dbReference type="NCBI Taxonomy" id="160808"/>
    <lineage>
        <taxon>Bacteria</taxon>
        <taxon>Pseudomonadati</taxon>
        <taxon>Pseudomonadota</taxon>
        <taxon>Acidithiobacillia</taxon>
        <taxon>Acidithiobacillales</taxon>
        <taxon>Acidithiobacillaceae</taxon>
        <taxon>Acidithiobacillus</taxon>
    </lineage>
</organism>
<dbReference type="EMBL" id="CCCS020000057">
    <property type="protein sequence ID" value="CDQ11983.1"/>
    <property type="molecule type" value="Genomic_DNA"/>
</dbReference>
<dbReference type="PANTHER" id="PTHR37944">
    <property type="entry name" value="PORIN B"/>
    <property type="match status" value="1"/>
</dbReference>
<dbReference type="PANTHER" id="PTHR37944:SF1">
    <property type="entry name" value="PORIN B"/>
    <property type="match status" value="1"/>
</dbReference>
<accession>A0A060UZC7</accession>
<name>A0A060UZC7_9PROT</name>
<gene>
    <name evidence="4" type="ORF">AFERRI_20320</name>
    <name evidence="3" type="ORF">AFERRI_600209</name>
</gene>
<dbReference type="GO" id="GO:0015288">
    <property type="term" value="F:porin activity"/>
    <property type="evidence" value="ECO:0007669"/>
    <property type="project" value="InterPro"/>
</dbReference>
<dbReference type="AlphaFoldDB" id="A0A060UZC7"/>
<keyword evidence="5" id="KW-1185">Reference proteome</keyword>
<proteinExistence type="inferred from homology"/>
<evidence type="ECO:0000256" key="1">
    <source>
        <dbReference type="ARBA" id="ARBA00008769"/>
    </source>
</evidence>
<protein>
    <submittedName>
        <fullName evidence="3">Carbohydrate-selective porin OprB</fullName>
    </submittedName>
</protein>
<dbReference type="GO" id="GO:0008643">
    <property type="term" value="P:carbohydrate transport"/>
    <property type="evidence" value="ECO:0007669"/>
    <property type="project" value="InterPro"/>
</dbReference>